<evidence type="ECO:0000313" key="2">
    <source>
        <dbReference type="EMBL" id="MEE2058089.1"/>
    </source>
</evidence>
<dbReference type="PANTHER" id="PTHR43798">
    <property type="entry name" value="MONOACYLGLYCEROL LIPASE"/>
    <property type="match status" value="1"/>
</dbReference>
<dbReference type="Pfam" id="PF00561">
    <property type="entry name" value="Abhydrolase_1"/>
    <property type="match status" value="1"/>
</dbReference>
<feature type="domain" description="AB hydrolase-1" evidence="1">
    <location>
        <begin position="11"/>
        <end position="235"/>
    </location>
</feature>
<keyword evidence="2" id="KW-0378">Hydrolase</keyword>
<comment type="caution">
    <text evidence="2">The sequence shown here is derived from an EMBL/GenBank/DDBJ whole genome shotgun (WGS) entry which is preliminary data.</text>
</comment>
<dbReference type="InterPro" id="IPR029058">
    <property type="entry name" value="AB_hydrolase_fold"/>
</dbReference>
<name>A0ABU7L964_9NOCA</name>
<proteinExistence type="predicted"/>
<dbReference type="InterPro" id="IPR050266">
    <property type="entry name" value="AB_hydrolase_sf"/>
</dbReference>
<dbReference type="PANTHER" id="PTHR43798:SF33">
    <property type="entry name" value="HYDROLASE, PUTATIVE (AFU_ORTHOLOGUE AFUA_2G14860)-RELATED"/>
    <property type="match status" value="1"/>
</dbReference>
<reference evidence="2 3" key="1">
    <citation type="submission" date="2023-07" db="EMBL/GenBank/DDBJ databases">
        <authorList>
            <person name="Girao M."/>
            <person name="Carvalho M.F."/>
        </authorList>
    </citation>
    <scope>NUCLEOTIDE SEQUENCE [LARGE SCALE GENOMIC DNA]</scope>
    <source>
        <strain evidence="2 3">YIM65754</strain>
    </source>
</reference>
<dbReference type="Gene3D" id="3.40.50.1820">
    <property type="entry name" value="alpha/beta hydrolase"/>
    <property type="match status" value="1"/>
</dbReference>
<dbReference type="Proteomes" id="UP001336020">
    <property type="component" value="Unassembled WGS sequence"/>
</dbReference>
<evidence type="ECO:0000259" key="1">
    <source>
        <dbReference type="Pfam" id="PF00561"/>
    </source>
</evidence>
<dbReference type="InterPro" id="IPR000073">
    <property type="entry name" value="AB_hydrolase_1"/>
</dbReference>
<dbReference type="RefSeq" id="WP_330133329.1">
    <property type="nucleotide sequence ID" value="NZ_JAUTXY010000004.1"/>
</dbReference>
<evidence type="ECO:0000313" key="3">
    <source>
        <dbReference type="Proteomes" id="UP001336020"/>
    </source>
</evidence>
<keyword evidence="3" id="KW-1185">Reference proteome</keyword>
<dbReference type="EMBL" id="JAUTXY010000004">
    <property type="protein sequence ID" value="MEE2058089.1"/>
    <property type="molecule type" value="Genomic_DNA"/>
</dbReference>
<protein>
    <submittedName>
        <fullName evidence="2">Alpha/beta hydrolase</fullName>
    </submittedName>
</protein>
<sequence>MTYAIDYGTGPAVLMLHGIGGSSDSFASQVAGLGDSLRVIAWDAPGYARSEDPSRELDLDDYADAAAELIRDKCADAGAHVLGMSWGGVIATRLALRHPELVRSLVLGASTVGSGTDADSAAAMRSRIADLGRSGPGDFAVRRAPRLLSPNASDDLVQRATGIMSDAVRLPGYGYAAESMAATDHTDDLEKIDVPTLVICGDADTVTGTPASQVLAGGIPGAVYVTLRGAGHLANQEQPDAFNAWTESFVQITERLRIHSTVPH</sequence>
<dbReference type="GO" id="GO:0016787">
    <property type="term" value="F:hydrolase activity"/>
    <property type="evidence" value="ECO:0007669"/>
    <property type="project" value="UniProtKB-KW"/>
</dbReference>
<dbReference type="SUPFAM" id="SSF53474">
    <property type="entry name" value="alpha/beta-Hydrolases"/>
    <property type="match status" value="1"/>
</dbReference>
<organism evidence="2 3">
    <name type="scientific">Rhodococcus artemisiae</name>
    <dbReference type="NCBI Taxonomy" id="714159"/>
    <lineage>
        <taxon>Bacteria</taxon>
        <taxon>Bacillati</taxon>
        <taxon>Actinomycetota</taxon>
        <taxon>Actinomycetes</taxon>
        <taxon>Mycobacteriales</taxon>
        <taxon>Nocardiaceae</taxon>
        <taxon>Rhodococcus</taxon>
    </lineage>
</organism>
<gene>
    <name evidence="2" type="ORF">Q7514_11220</name>
</gene>
<accession>A0ABU7L964</accession>
<dbReference type="PRINTS" id="PR00111">
    <property type="entry name" value="ABHYDROLASE"/>
</dbReference>